<keyword evidence="2" id="KW-1185">Reference proteome</keyword>
<dbReference type="AlphaFoldDB" id="A0A1T5HMR3"/>
<dbReference type="EMBL" id="FUYV01000015">
    <property type="protein sequence ID" value="SKC21978.1"/>
    <property type="molecule type" value="Genomic_DNA"/>
</dbReference>
<evidence type="ECO:0000313" key="1">
    <source>
        <dbReference type="EMBL" id="SKC21978.1"/>
    </source>
</evidence>
<sequence length="395" mass="46871">MLLAPYTNHFNFKINTMNYLPLILMVVLFSCKSKTHETSESLNRFEAIDVKKKDILLNTSLSNVISIDSLVFLEYNNQSIIGEISKVLVTKDRIYVFDRLRSKSIFCFDRTGNFINSYRSIGRGPKEYIDILDISFFDEEIYVLAAPERFFVLDKDLDFHKSIDIKWGEEVPFVHPGHHHFTMLNSDTILFYHPTAYYHYYFYSLSKEAFVSSQIKRRGTMDRSNFSHLTKSMSGEVFVTQRYNDIIYELANNLFLPKYFVNFESPMSESETKQYIDATPYTIFNYPMPHQMYNVRSFVENDSYVFFNFFYDNMLHFYFYDIENARTMIIPQSINNDIWESEGFYGTYGHYRNSLITLAQPYYLIDNQGDMEFELPDDFTYASNPVLVFYQPKFE</sequence>
<dbReference type="Pfam" id="PF17170">
    <property type="entry name" value="DUF5128"/>
    <property type="match status" value="1"/>
</dbReference>
<dbReference type="Proteomes" id="UP000191055">
    <property type="component" value="Unassembled WGS sequence"/>
</dbReference>
<evidence type="ECO:0008006" key="3">
    <source>
        <dbReference type="Google" id="ProtNLM"/>
    </source>
</evidence>
<reference evidence="1 2" key="1">
    <citation type="submission" date="2017-02" db="EMBL/GenBank/DDBJ databases">
        <authorList>
            <person name="Peterson S.W."/>
        </authorList>
    </citation>
    <scope>NUCLEOTIDE SEQUENCE [LARGE SCALE GENOMIC DNA]</scope>
    <source>
        <strain evidence="1 2">DSM 24412</strain>
    </source>
</reference>
<proteinExistence type="predicted"/>
<accession>A0A1T5HMR3</accession>
<dbReference type="STRING" id="889453.SAMN03080601_02483"/>
<organism evidence="1 2">
    <name type="scientific">Alkalitalea saponilacus</name>
    <dbReference type="NCBI Taxonomy" id="889453"/>
    <lineage>
        <taxon>Bacteria</taxon>
        <taxon>Pseudomonadati</taxon>
        <taxon>Bacteroidota</taxon>
        <taxon>Bacteroidia</taxon>
        <taxon>Marinilabiliales</taxon>
        <taxon>Marinilabiliaceae</taxon>
        <taxon>Alkalitalea</taxon>
    </lineage>
</organism>
<protein>
    <recommendedName>
        <fullName evidence="3">6-bladed beta-propeller protein</fullName>
    </recommendedName>
</protein>
<name>A0A1T5HMR3_9BACT</name>
<evidence type="ECO:0000313" key="2">
    <source>
        <dbReference type="Proteomes" id="UP000191055"/>
    </source>
</evidence>
<gene>
    <name evidence="1" type="ORF">SAMN03080601_02483</name>
</gene>